<accession>A0ABX1ZJC1</accession>
<keyword evidence="3" id="KW-1185">Reference proteome</keyword>
<feature type="region of interest" description="Disordered" evidence="1">
    <location>
        <begin position="1"/>
        <end position="44"/>
    </location>
</feature>
<gene>
    <name evidence="2" type="ORF">GC097_09065</name>
</gene>
<comment type="caution">
    <text evidence="2">The sequence shown here is derived from an EMBL/GenBank/DDBJ whole genome shotgun (WGS) entry which is preliminary data.</text>
</comment>
<feature type="region of interest" description="Disordered" evidence="1">
    <location>
        <begin position="101"/>
        <end position="176"/>
    </location>
</feature>
<dbReference type="RefSeq" id="WP_171683033.1">
    <property type="nucleotide sequence ID" value="NZ_WHNZ01000017.1"/>
</dbReference>
<protein>
    <submittedName>
        <fullName evidence="2">Uncharacterized protein</fullName>
    </submittedName>
</protein>
<feature type="compositionally biased region" description="Polar residues" evidence="1">
    <location>
        <begin position="162"/>
        <end position="176"/>
    </location>
</feature>
<dbReference type="EMBL" id="WHNZ01000017">
    <property type="protein sequence ID" value="NOV00166.1"/>
    <property type="molecule type" value="Genomic_DNA"/>
</dbReference>
<proteinExistence type="predicted"/>
<evidence type="ECO:0000313" key="3">
    <source>
        <dbReference type="Proteomes" id="UP000618579"/>
    </source>
</evidence>
<name>A0ABX1ZJC1_9BACL</name>
<evidence type="ECO:0000256" key="1">
    <source>
        <dbReference type="SAM" id="MobiDB-lite"/>
    </source>
</evidence>
<reference evidence="2 3" key="1">
    <citation type="submission" date="2019-10" db="EMBL/GenBank/DDBJ databases">
        <title>Description of Paenibacillus pedi sp. nov.</title>
        <authorList>
            <person name="Carlier A."/>
            <person name="Qi S."/>
        </authorList>
    </citation>
    <scope>NUCLEOTIDE SEQUENCE [LARGE SCALE GENOMIC DNA]</scope>
    <source>
        <strain evidence="2 3">LMG 31457</strain>
    </source>
</reference>
<sequence>MWFQKKKPPPPKAQEAKPAKPMTPPPAEAAAPVRTEPVSASASSLTIQQFEKRLKKLEEELANLTAKHPQIHIDTLHVHQPVLENLTFRLDHLDIKELSGSFNLGNNFGAKPNEKKSPLDEAFKHAQVSKEPAAAASRSTRNDKPPVAAESGRDSAAPAPERTSTGYRYTPPSKTK</sequence>
<organism evidence="2 3">
    <name type="scientific">Paenibacillus planticolens</name>
    <dbReference type="NCBI Taxonomy" id="2654976"/>
    <lineage>
        <taxon>Bacteria</taxon>
        <taxon>Bacillati</taxon>
        <taxon>Bacillota</taxon>
        <taxon>Bacilli</taxon>
        <taxon>Bacillales</taxon>
        <taxon>Paenibacillaceae</taxon>
        <taxon>Paenibacillus</taxon>
    </lineage>
</organism>
<dbReference type="Proteomes" id="UP000618579">
    <property type="component" value="Unassembled WGS sequence"/>
</dbReference>
<evidence type="ECO:0000313" key="2">
    <source>
        <dbReference type="EMBL" id="NOV00166.1"/>
    </source>
</evidence>
<feature type="compositionally biased region" description="Basic and acidic residues" evidence="1">
    <location>
        <begin position="112"/>
        <end position="124"/>
    </location>
</feature>